<gene>
    <name evidence="1" type="ORF">Zm00014a_044502</name>
</gene>
<dbReference type="EMBL" id="NCVQ01000004">
    <property type="protein sequence ID" value="PWZ32754.1"/>
    <property type="molecule type" value="Genomic_DNA"/>
</dbReference>
<dbReference type="Proteomes" id="UP000251960">
    <property type="component" value="Chromosome 3"/>
</dbReference>
<name>A0A3L6FHN4_MAIZE</name>
<reference evidence="1 2" key="1">
    <citation type="journal article" date="2018" name="Nat. Genet.">
        <title>Extensive intraspecific gene order and gene structural variations between Mo17 and other maize genomes.</title>
        <authorList>
            <person name="Sun S."/>
            <person name="Zhou Y."/>
            <person name="Chen J."/>
            <person name="Shi J."/>
            <person name="Zhao H."/>
            <person name="Zhao H."/>
            <person name="Song W."/>
            <person name="Zhang M."/>
            <person name="Cui Y."/>
            <person name="Dong X."/>
            <person name="Liu H."/>
            <person name="Ma X."/>
            <person name="Jiao Y."/>
            <person name="Wang B."/>
            <person name="Wei X."/>
            <person name="Stein J.C."/>
            <person name="Glaubitz J.C."/>
            <person name="Lu F."/>
            <person name="Yu G."/>
            <person name="Liang C."/>
            <person name="Fengler K."/>
            <person name="Li B."/>
            <person name="Rafalski A."/>
            <person name="Schnable P.S."/>
            <person name="Ware D.H."/>
            <person name="Buckler E.S."/>
            <person name="Lai J."/>
        </authorList>
    </citation>
    <scope>NUCLEOTIDE SEQUENCE [LARGE SCALE GENOMIC DNA]</scope>
    <source>
        <strain evidence="2">cv. Missouri 17</strain>
        <tissue evidence="1">Seedling</tissue>
    </source>
</reference>
<protein>
    <submittedName>
        <fullName evidence="1">Uncharacterized protein</fullName>
    </submittedName>
</protein>
<dbReference type="AlphaFoldDB" id="A0A3L6FHN4"/>
<proteinExistence type="predicted"/>
<evidence type="ECO:0000313" key="1">
    <source>
        <dbReference type="EMBL" id="PWZ32754.1"/>
    </source>
</evidence>
<comment type="caution">
    <text evidence="1">The sequence shown here is derived from an EMBL/GenBank/DDBJ whole genome shotgun (WGS) entry which is preliminary data.</text>
</comment>
<organism evidence="1 2">
    <name type="scientific">Zea mays</name>
    <name type="common">Maize</name>
    <dbReference type="NCBI Taxonomy" id="4577"/>
    <lineage>
        <taxon>Eukaryota</taxon>
        <taxon>Viridiplantae</taxon>
        <taxon>Streptophyta</taxon>
        <taxon>Embryophyta</taxon>
        <taxon>Tracheophyta</taxon>
        <taxon>Spermatophyta</taxon>
        <taxon>Magnoliopsida</taxon>
        <taxon>Liliopsida</taxon>
        <taxon>Poales</taxon>
        <taxon>Poaceae</taxon>
        <taxon>PACMAD clade</taxon>
        <taxon>Panicoideae</taxon>
        <taxon>Andropogonodae</taxon>
        <taxon>Andropogoneae</taxon>
        <taxon>Tripsacinae</taxon>
        <taxon>Zea</taxon>
    </lineage>
</organism>
<sequence>MCCFVLFCGGEEPRVLCGGEGKSFNARRRSKLCANRNRHRPYKHRLGCLW</sequence>
<evidence type="ECO:0000313" key="2">
    <source>
        <dbReference type="Proteomes" id="UP000251960"/>
    </source>
</evidence>
<accession>A0A3L6FHN4</accession>